<dbReference type="InterPro" id="IPR043128">
    <property type="entry name" value="Rev_trsase/Diguanyl_cyclase"/>
</dbReference>
<reference evidence="3" key="1">
    <citation type="submission" date="2019-12" db="UniProtKB">
        <authorList>
            <consortium name="WormBaseParasite"/>
        </authorList>
    </citation>
    <scope>IDENTIFICATION</scope>
</reference>
<sequence>MVKGQRRKASYKALVERLKLQLAADNDLGMNRHLSHITEEDLSTGSTPADNLSPMVPAVNQLHEALSAEELSSELVVELTGLAERAVSGESILDLTAEVVLRALNIPPARVRSGNRSRGAPRNARQKKQERFRQLKKLYNSNRQRLAEVLFDGAASSDHAIPLAECFQYFKSIFGRKSLPDTERFVMKASGPQFDLSAPISLQEIEIALKKMPKRSSPGPDRATVAMLSGLPRCALYILFNIWLYYKDVPKTFKLCRTVLIPKKQPPQSPKDFRPITIASVFYRLFTKIISVRLASCVQLNPRQKAFMPGVNGCGENAFLLHTALIHSRRQGKELSLATLDVAKAFDSVSHSSIQRALRRHGAHENSIVLVSNLLADSFTRIEHTEGKSDLIPMTCGVKQGDPLSPLLFSLVMDELLDQLNDLDGGFHFTDEHQLNCLAFADDILLMSSSKAGLQSLLLHSYRFFKLRHLRLNVDKCFTLRLYRIPKARSVCVDVLSEFYLDPVEPTTVLPRFTPSDYLSYLGVDFNPYGKRCKILERVESMLQCVARAELKPQQKIQMIRAHLIPRLLYSFCNGNPTAGTAASADRLIRQKIKALLHLPQSTMSDHYFYLPMKEGGLGLLSLSESVDFSMLTLYRKLAASRDPVVRAATGLWFNVYRCSRLARRHNLEDISERSILQAKTAALERHRTKFAATYQGSGHREFVEACSNLWIEGERMTGRSFIASIKARTSLVPTRLQTLRGRAEPGDQRVLCRRCGHISGSPESLAHISQNCTFTHGLIVRRHDVIVKKLASLAEASGFTVTVEPTLRHEDQAFKPDLIAVKGDKAWALDVAIPFETTDALARRHVEKCRKYACLGGPVLKLTGAKVYKTGSIVIGARGAWCSKNNGTLNDMDWALPEKIKALLCTMTLERTNQLISWFMRTTPNLAFHTTFRTRGLEGHESVRPTNFGSNAHHTAE</sequence>
<dbReference type="PROSITE" id="PS50878">
    <property type="entry name" value="RT_POL"/>
    <property type="match status" value="1"/>
</dbReference>
<dbReference type="InterPro" id="IPR043502">
    <property type="entry name" value="DNA/RNA_pol_sf"/>
</dbReference>
<protein>
    <submittedName>
        <fullName evidence="3">Reverse transcriptase domain-containing protein</fullName>
    </submittedName>
</protein>
<keyword evidence="2" id="KW-1185">Reference proteome</keyword>
<name>A0A5S6Q1M1_TRIMR</name>
<organism evidence="2 3">
    <name type="scientific">Trichuris muris</name>
    <name type="common">Mouse whipworm</name>
    <dbReference type="NCBI Taxonomy" id="70415"/>
    <lineage>
        <taxon>Eukaryota</taxon>
        <taxon>Metazoa</taxon>
        <taxon>Ecdysozoa</taxon>
        <taxon>Nematoda</taxon>
        <taxon>Enoplea</taxon>
        <taxon>Dorylaimia</taxon>
        <taxon>Trichinellida</taxon>
        <taxon>Trichuridae</taxon>
        <taxon>Trichuris</taxon>
    </lineage>
</organism>
<dbReference type="CDD" id="cd01650">
    <property type="entry name" value="RT_nLTR_like"/>
    <property type="match status" value="1"/>
</dbReference>
<dbReference type="STRING" id="70415.A0A5S6Q1M1"/>
<dbReference type="WBParaSite" id="TMUE_0000001113.1">
    <property type="protein sequence ID" value="TMUE_0000001113.1"/>
    <property type="gene ID" value="WBGene00297026"/>
</dbReference>
<dbReference type="AlphaFoldDB" id="A0A5S6Q1M1"/>
<evidence type="ECO:0000313" key="3">
    <source>
        <dbReference type="WBParaSite" id="TMUE_0000001113.1"/>
    </source>
</evidence>
<dbReference type="PANTHER" id="PTHR19446">
    <property type="entry name" value="REVERSE TRANSCRIPTASES"/>
    <property type="match status" value="1"/>
</dbReference>
<accession>A0A5S6Q1M1</accession>
<dbReference type="Gene3D" id="3.30.70.270">
    <property type="match status" value="1"/>
</dbReference>
<dbReference type="Pfam" id="PF00078">
    <property type="entry name" value="RVT_1"/>
    <property type="match status" value="1"/>
</dbReference>
<proteinExistence type="predicted"/>
<dbReference type="InterPro" id="IPR000477">
    <property type="entry name" value="RT_dom"/>
</dbReference>
<evidence type="ECO:0000259" key="1">
    <source>
        <dbReference type="PROSITE" id="PS50878"/>
    </source>
</evidence>
<dbReference type="Proteomes" id="UP000046395">
    <property type="component" value="Unassembled WGS sequence"/>
</dbReference>
<evidence type="ECO:0000313" key="2">
    <source>
        <dbReference type="Proteomes" id="UP000046395"/>
    </source>
</evidence>
<feature type="domain" description="Reverse transcriptase" evidence="1">
    <location>
        <begin position="242"/>
        <end position="526"/>
    </location>
</feature>
<dbReference type="SUPFAM" id="SSF56672">
    <property type="entry name" value="DNA/RNA polymerases"/>
    <property type="match status" value="1"/>
</dbReference>